<evidence type="ECO:0000313" key="1">
    <source>
        <dbReference type="EMBL" id="MBX67996.1"/>
    </source>
</evidence>
<reference evidence="1" key="1">
    <citation type="submission" date="2018-02" db="EMBL/GenBank/DDBJ databases">
        <title>Rhizophora mucronata_Transcriptome.</title>
        <authorList>
            <person name="Meera S.P."/>
            <person name="Sreeshan A."/>
            <person name="Augustine A."/>
        </authorList>
    </citation>
    <scope>NUCLEOTIDE SEQUENCE</scope>
    <source>
        <tissue evidence="1">Leaf</tissue>
    </source>
</reference>
<proteinExistence type="predicted"/>
<sequence length="32" mass="3783">MSLHYPIMCKPLILIPKTLYSVNEFEFLVVQD</sequence>
<organism evidence="1">
    <name type="scientific">Rhizophora mucronata</name>
    <name type="common">Asiatic mangrove</name>
    <dbReference type="NCBI Taxonomy" id="61149"/>
    <lineage>
        <taxon>Eukaryota</taxon>
        <taxon>Viridiplantae</taxon>
        <taxon>Streptophyta</taxon>
        <taxon>Embryophyta</taxon>
        <taxon>Tracheophyta</taxon>
        <taxon>Spermatophyta</taxon>
        <taxon>Magnoliopsida</taxon>
        <taxon>eudicotyledons</taxon>
        <taxon>Gunneridae</taxon>
        <taxon>Pentapetalae</taxon>
        <taxon>rosids</taxon>
        <taxon>fabids</taxon>
        <taxon>Malpighiales</taxon>
        <taxon>Rhizophoraceae</taxon>
        <taxon>Rhizophora</taxon>
    </lineage>
</organism>
<name>A0A2P2QLX9_RHIMU</name>
<dbReference type="EMBL" id="GGEC01087512">
    <property type="protein sequence ID" value="MBX67996.1"/>
    <property type="molecule type" value="Transcribed_RNA"/>
</dbReference>
<dbReference type="AlphaFoldDB" id="A0A2P2QLX9"/>
<accession>A0A2P2QLX9</accession>
<protein>
    <submittedName>
        <fullName evidence="1">Uncharacterized protein</fullName>
    </submittedName>
</protein>